<feature type="region of interest" description="Disordered" evidence="1">
    <location>
        <begin position="69"/>
        <end position="90"/>
    </location>
</feature>
<dbReference type="GeneID" id="68352954"/>
<accession>A0A9P8SL18</accession>
<feature type="domain" description="N-acetyltransferase" evidence="3">
    <location>
        <begin position="205"/>
        <end position="288"/>
    </location>
</feature>
<feature type="transmembrane region" description="Helical" evidence="2">
    <location>
        <begin position="159"/>
        <end position="178"/>
    </location>
</feature>
<organism evidence="4 5">
    <name type="scientific">Hirsutella rhossiliensis</name>
    <dbReference type="NCBI Taxonomy" id="111463"/>
    <lineage>
        <taxon>Eukaryota</taxon>
        <taxon>Fungi</taxon>
        <taxon>Dikarya</taxon>
        <taxon>Ascomycota</taxon>
        <taxon>Pezizomycotina</taxon>
        <taxon>Sordariomycetes</taxon>
        <taxon>Hypocreomycetidae</taxon>
        <taxon>Hypocreales</taxon>
        <taxon>Ophiocordycipitaceae</taxon>
        <taxon>Hirsutella</taxon>
    </lineage>
</organism>
<dbReference type="Gene3D" id="3.40.630.30">
    <property type="match status" value="1"/>
</dbReference>
<dbReference type="Proteomes" id="UP000824596">
    <property type="component" value="Unassembled WGS sequence"/>
</dbReference>
<dbReference type="InterPro" id="IPR016181">
    <property type="entry name" value="Acyl_CoA_acyltransferase"/>
</dbReference>
<comment type="caution">
    <text evidence="4">The sequence shown here is derived from an EMBL/GenBank/DDBJ whole genome shotgun (WGS) entry which is preliminary data.</text>
</comment>
<keyword evidence="2" id="KW-0472">Membrane</keyword>
<dbReference type="RefSeq" id="XP_044723322.1">
    <property type="nucleotide sequence ID" value="XM_044862296.1"/>
</dbReference>
<sequence length="336" mass="36242">MEPGVRQLDLSKCGPGFVSDRVGVVSGLRSSAAFFTFLRANLVLTPSAISSNCNTPYLEPCSPHPYPHYHHHQLPSEPPSPLATSSSSPLAPTDDIPPLLLDTLSTPDDRAHGLRLVADSVTQMEHRAVRILLFHPLCLALVTAAWTLAYRFAYLSRGGSAGLALALCTAVTTAYLVAVRLATLGYVPLAQAIDSSWLGPESDQVVMIGARRGGLLVGALVLHLEPSPCPPCSSPKRRGRNRSASLRGGKGVIRAWTTHVHHRGQGIGRDLLLAAVRMAKDRCGRDARVGFAKEHANSAVLLPSFFAAPFRRDEFRAARALEGAAAEWETTKKRKW</sequence>
<evidence type="ECO:0000256" key="2">
    <source>
        <dbReference type="SAM" id="Phobius"/>
    </source>
</evidence>
<keyword evidence="5" id="KW-1185">Reference proteome</keyword>
<keyword evidence="2" id="KW-1133">Transmembrane helix</keyword>
<feature type="transmembrane region" description="Helical" evidence="2">
    <location>
        <begin position="132"/>
        <end position="153"/>
    </location>
</feature>
<name>A0A9P8SL18_9HYPO</name>
<evidence type="ECO:0000259" key="3">
    <source>
        <dbReference type="Pfam" id="PF00583"/>
    </source>
</evidence>
<dbReference type="OrthoDB" id="5343688at2759"/>
<dbReference type="EMBL" id="JAIZPD010000003">
    <property type="protein sequence ID" value="KAH0965809.1"/>
    <property type="molecule type" value="Genomic_DNA"/>
</dbReference>
<evidence type="ECO:0000313" key="5">
    <source>
        <dbReference type="Proteomes" id="UP000824596"/>
    </source>
</evidence>
<evidence type="ECO:0000313" key="4">
    <source>
        <dbReference type="EMBL" id="KAH0965809.1"/>
    </source>
</evidence>
<dbReference type="GO" id="GO:0016747">
    <property type="term" value="F:acyltransferase activity, transferring groups other than amino-acyl groups"/>
    <property type="evidence" value="ECO:0007669"/>
    <property type="project" value="InterPro"/>
</dbReference>
<dbReference type="SUPFAM" id="SSF55729">
    <property type="entry name" value="Acyl-CoA N-acyltransferases (Nat)"/>
    <property type="match status" value="1"/>
</dbReference>
<reference evidence="4" key="1">
    <citation type="submission" date="2021-09" db="EMBL/GenBank/DDBJ databases">
        <title>A high-quality genome of the endoparasitic fungus Hirsutella rhossiliensis with a comparison of Hirsutella genomes reveals transposable elements contributing to genome size variation.</title>
        <authorList>
            <person name="Lin R."/>
            <person name="Jiao Y."/>
            <person name="Sun X."/>
            <person name="Ling J."/>
            <person name="Xie B."/>
            <person name="Cheng X."/>
        </authorList>
    </citation>
    <scope>NUCLEOTIDE SEQUENCE</scope>
    <source>
        <strain evidence="4">HR02</strain>
    </source>
</reference>
<gene>
    <name evidence="4" type="ORF">HRG_03825</name>
</gene>
<dbReference type="AlphaFoldDB" id="A0A9P8SL18"/>
<evidence type="ECO:0000256" key="1">
    <source>
        <dbReference type="SAM" id="MobiDB-lite"/>
    </source>
</evidence>
<keyword evidence="2" id="KW-0812">Transmembrane</keyword>
<dbReference type="Pfam" id="PF00583">
    <property type="entry name" value="Acetyltransf_1"/>
    <property type="match status" value="1"/>
</dbReference>
<dbReference type="InterPro" id="IPR000182">
    <property type="entry name" value="GNAT_dom"/>
</dbReference>
<proteinExistence type="predicted"/>
<protein>
    <recommendedName>
        <fullName evidence="3">N-acetyltransferase domain-containing protein</fullName>
    </recommendedName>
</protein>